<organism evidence="3 4">
    <name type="scientific">Alienimonas californiensis</name>
    <dbReference type="NCBI Taxonomy" id="2527989"/>
    <lineage>
        <taxon>Bacteria</taxon>
        <taxon>Pseudomonadati</taxon>
        <taxon>Planctomycetota</taxon>
        <taxon>Planctomycetia</taxon>
        <taxon>Planctomycetales</taxon>
        <taxon>Planctomycetaceae</taxon>
        <taxon>Alienimonas</taxon>
    </lineage>
</organism>
<dbReference type="SMART" id="SM00028">
    <property type="entry name" value="TPR"/>
    <property type="match status" value="2"/>
</dbReference>
<evidence type="ECO:0000313" key="4">
    <source>
        <dbReference type="Proteomes" id="UP000318741"/>
    </source>
</evidence>
<evidence type="ECO:0000256" key="2">
    <source>
        <dbReference type="SAM" id="Phobius"/>
    </source>
</evidence>
<dbReference type="KEGG" id="acaf:CA12_43730"/>
<keyword evidence="2" id="KW-0472">Membrane</keyword>
<accession>A0A517PFR9</accession>
<dbReference type="InterPro" id="IPR011990">
    <property type="entry name" value="TPR-like_helical_dom_sf"/>
</dbReference>
<sequence>MFRRDFHDDVDAPTRRRLDPTGLLRAPAALGRGIGHGSAVLWAGLRGRLAGGGRRSPWTLLAGLPALLAAAGLAAFLVAARQQKDDLRGAYAAAADRAAAAGETDAAVLHRRRLGQLGDGDAAARFRLAQALAAAGRDAEARDVLTGLLASADGPGHAPAHLLLASRLLTFEEPDAENPEGGNAEGSSAPPSEAERAARRSEALRHLAAARRAAPADKTVALRIAELSMQAGDADAAATTFEEIAPSTPVVWPDLVRVYAAQGRTAEAAAAAAEAVPVLRGRLKRDPLDLDSRLRLTDALARTGNFTAAEAVLTDGLPLHPSAAIPQRLAELHVAEYDRAARRARPPAERLALLGKALGRHPRSAEALVRLIAFSGAAGSTDDGEPPPVVAEARELLERTLASGEVPALAHFALGVNALAAGDRADGLFHFERAHALDPSLAAAANNLAFLYFKADPPQPERALGLADAAVAAAPANAHCHETRGQILAALDRPADALAALERAMALGLKNDPKVRAAVADLYDELNQPALARRFREPAPDETPGGTTAERANADGADAGS</sequence>
<keyword evidence="2" id="KW-0812">Transmembrane</keyword>
<dbReference type="Gene3D" id="1.25.40.10">
    <property type="entry name" value="Tetratricopeptide repeat domain"/>
    <property type="match status" value="3"/>
</dbReference>
<feature type="region of interest" description="Disordered" evidence="1">
    <location>
        <begin position="530"/>
        <end position="561"/>
    </location>
</feature>
<name>A0A517PFR9_9PLAN</name>
<dbReference type="RefSeq" id="WP_145361190.1">
    <property type="nucleotide sequence ID" value="NZ_CP036265.1"/>
</dbReference>
<feature type="transmembrane region" description="Helical" evidence="2">
    <location>
        <begin position="58"/>
        <end position="80"/>
    </location>
</feature>
<dbReference type="EMBL" id="CP036265">
    <property type="protein sequence ID" value="QDT18232.1"/>
    <property type="molecule type" value="Genomic_DNA"/>
</dbReference>
<evidence type="ECO:0000256" key="1">
    <source>
        <dbReference type="SAM" id="MobiDB-lite"/>
    </source>
</evidence>
<dbReference type="Proteomes" id="UP000318741">
    <property type="component" value="Chromosome"/>
</dbReference>
<dbReference type="InterPro" id="IPR019734">
    <property type="entry name" value="TPR_rpt"/>
</dbReference>
<evidence type="ECO:0000313" key="3">
    <source>
        <dbReference type="EMBL" id="QDT18232.1"/>
    </source>
</evidence>
<keyword evidence="4" id="KW-1185">Reference proteome</keyword>
<dbReference type="SUPFAM" id="SSF48452">
    <property type="entry name" value="TPR-like"/>
    <property type="match status" value="2"/>
</dbReference>
<reference evidence="3 4" key="1">
    <citation type="submission" date="2019-02" db="EMBL/GenBank/DDBJ databases">
        <title>Deep-cultivation of Planctomycetes and their phenomic and genomic characterization uncovers novel biology.</title>
        <authorList>
            <person name="Wiegand S."/>
            <person name="Jogler M."/>
            <person name="Boedeker C."/>
            <person name="Pinto D."/>
            <person name="Vollmers J."/>
            <person name="Rivas-Marin E."/>
            <person name="Kohn T."/>
            <person name="Peeters S.H."/>
            <person name="Heuer A."/>
            <person name="Rast P."/>
            <person name="Oberbeckmann S."/>
            <person name="Bunk B."/>
            <person name="Jeske O."/>
            <person name="Meyerdierks A."/>
            <person name="Storesund J.E."/>
            <person name="Kallscheuer N."/>
            <person name="Luecker S."/>
            <person name="Lage O.M."/>
            <person name="Pohl T."/>
            <person name="Merkel B.J."/>
            <person name="Hornburger P."/>
            <person name="Mueller R.-W."/>
            <person name="Bruemmer F."/>
            <person name="Labrenz M."/>
            <person name="Spormann A.M."/>
            <person name="Op den Camp H."/>
            <person name="Overmann J."/>
            <person name="Amann R."/>
            <person name="Jetten M.S.M."/>
            <person name="Mascher T."/>
            <person name="Medema M.H."/>
            <person name="Devos D.P."/>
            <person name="Kaster A.-K."/>
            <person name="Ovreas L."/>
            <person name="Rohde M."/>
            <person name="Galperin M.Y."/>
            <person name="Jogler C."/>
        </authorList>
    </citation>
    <scope>NUCLEOTIDE SEQUENCE [LARGE SCALE GENOMIC DNA]</scope>
    <source>
        <strain evidence="3 4">CA12</strain>
    </source>
</reference>
<dbReference type="AlphaFoldDB" id="A0A517PFR9"/>
<gene>
    <name evidence="3" type="ORF">CA12_43730</name>
</gene>
<proteinExistence type="predicted"/>
<protein>
    <submittedName>
        <fullName evidence="3">Tetratricopeptide repeat protein</fullName>
    </submittedName>
</protein>
<feature type="region of interest" description="Disordered" evidence="1">
    <location>
        <begin position="174"/>
        <end position="201"/>
    </location>
</feature>
<keyword evidence="2" id="KW-1133">Transmembrane helix</keyword>